<dbReference type="GO" id="GO:0003700">
    <property type="term" value="F:DNA-binding transcription factor activity"/>
    <property type="evidence" value="ECO:0007669"/>
    <property type="project" value="InterPro"/>
</dbReference>
<evidence type="ECO:0000313" key="7">
    <source>
        <dbReference type="Proteomes" id="UP000547209"/>
    </source>
</evidence>
<evidence type="ECO:0000256" key="3">
    <source>
        <dbReference type="ARBA" id="ARBA00023163"/>
    </source>
</evidence>
<evidence type="ECO:0000256" key="1">
    <source>
        <dbReference type="ARBA" id="ARBA00023015"/>
    </source>
</evidence>
<dbReference type="PANTHER" id="PTHR43280">
    <property type="entry name" value="ARAC-FAMILY TRANSCRIPTIONAL REGULATOR"/>
    <property type="match status" value="1"/>
</dbReference>
<dbReference type="SUPFAM" id="SSF46689">
    <property type="entry name" value="Homeodomain-like"/>
    <property type="match status" value="2"/>
</dbReference>
<keyword evidence="4" id="KW-1133">Transmembrane helix</keyword>
<dbReference type="Proteomes" id="UP000547209">
    <property type="component" value="Unassembled WGS sequence"/>
</dbReference>
<dbReference type="InterPro" id="IPR009057">
    <property type="entry name" value="Homeodomain-like_sf"/>
</dbReference>
<dbReference type="PANTHER" id="PTHR43280:SF2">
    <property type="entry name" value="HTH-TYPE TRANSCRIPTIONAL REGULATOR EXSA"/>
    <property type="match status" value="1"/>
</dbReference>
<accession>A0A7X0VFP1</accession>
<dbReference type="PRINTS" id="PR00032">
    <property type="entry name" value="HTHARAC"/>
</dbReference>
<gene>
    <name evidence="6" type="ORF">H7C19_16320</name>
</gene>
<evidence type="ECO:0000313" key="6">
    <source>
        <dbReference type="EMBL" id="MBB6672247.1"/>
    </source>
</evidence>
<evidence type="ECO:0000259" key="5">
    <source>
        <dbReference type="PROSITE" id="PS01124"/>
    </source>
</evidence>
<feature type="domain" description="HTH araC/xylS-type" evidence="5">
    <location>
        <begin position="491"/>
        <end position="590"/>
    </location>
</feature>
<keyword evidence="1" id="KW-0805">Transcription regulation</keyword>
<dbReference type="AlphaFoldDB" id="A0A7X0VFP1"/>
<sequence>MMYETSGDPAAISSAVAINVNSDWMIDNIKQISMLNEKAGEIAYIYSDASGFLETGVKDEGLRKSLLGAYRKEMRNADADSGSSEMVLNNESYVVSYMKLKNLGLTIFKVQPSEFVFRYLHAFSLYLLVIFAVFLVLALFFSMKVSGIVYNPIRRLVNLAAGVNGKTMERDEIAFLSSVYRDSFDRLQKYDSRKFDYNHVLRDYFVKTILTGEVNRPQFSDSCKEYGLHLQYDSDYYAFVVKFDDFDQLQSRYSSKDIDLFKYAAINIFEEMIRDLGVAVGVSLNVNDVVMLFETRAGEHAPGDEIIQDAIGRFRETVCEYYPVSLTTSVSRRVRGVNHLPAEVRHAYNLSAYRFLFGKGSLITSERVMQNKANPRQSHSPKWETILLDNLRQGSVKGMKQAFEQIRDELSGMSYENALSSFMHLMTAIYNELFASGRIAPSGHGSGILEIWKSISNYETLDDVFQSTLVSLERMFQQTVTESSTDKNIVEAATELILLNYNDNALCADQIADSLGMNARRLAKTFKQATGMSIADYLNGVRMEKAAELLRSSRLSVNEVLLRVGYENESYFYRMFKNRYGMTPKEFALRMK</sequence>
<keyword evidence="2" id="KW-0238">DNA-binding</keyword>
<keyword evidence="7" id="KW-1185">Reference proteome</keyword>
<dbReference type="GO" id="GO:0043565">
    <property type="term" value="F:sequence-specific DNA binding"/>
    <property type="evidence" value="ECO:0007669"/>
    <property type="project" value="InterPro"/>
</dbReference>
<keyword evidence="3" id="KW-0804">Transcription</keyword>
<name>A0A7X0VFP1_9BACL</name>
<proteinExistence type="predicted"/>
<dbReference type="EMBL" id="JACJVP010000025">
    <property type="protein sequence ID" value="MBB6672247.1"/>
    <property type="molecule type" value="Genomic_DNA"/>
</dbReference>
<dbReference type="Pfam" id="PF12833">
    <property type="entry name" value="HTH_18"/>
    <property type="match status" value="1"/>
</dbReference>
<dbReference type="SMART" id="SM00342">
    <property type="entry name" value="HTH_ARAC"/>
    <property type="match status" value="1"/>
</dbReference>
<dbReference type="RefSeq" id="WP_185143712.1">
    <property type="nucleotide sequence ID" value="NZ_JACJVP010000025.1"/>
</dbReference>
<feature type="transmembrane region" description="Helical" evidence="4">
    <location>
        <begin position="119"/>
        <end position="141"/>
    </location>
</feature>
<keyword evidence="4" id="KW-0812">Transmembrane</keyword>
<evidence type="ECO:0000256" key="2">
    <source>
        <dbReference type="ARBA" id="ARBA00023125"/>
    </source>
</evidence>
<dbReference type="InterPro" id="IPR020449">
    <property type="entry name" value="Tscrpt_reg_AraC-type_HTH"/>
</dbReference>
<reference evidence="6 7" key="1">
    <citation type="submission" date="2020-08" db="EMBL/GenBank/DDBJ databases">
        <title>Cohnella phylogeny.</title>
        <authorList>
            <person name="Dunlap C."/>
        </authorList>
    </citation>
    <scope>NUCLEOTIDE SEQUENCE [LARGE SCALE GENOMIC DNA]</scope>
    <source>
        <strain evidence="6 7">DSM 28246</strain>
    </source>
</reference>
<dbReference type="InterPro" id="IPR018060">
    <property type="entry name" value="HTH_AraC"/>
</dbReference>
<protein>
    <submittedName>
        <fullName evidence="6">Helix-turn-helix transcriptional regulator</fullName>
    </submittedName>
</protein>
<dbReference type="PROSITE" id="PS01124">
    <property type="entry name" value="HTH_ARAC_FAMILY_2"/>
    <property type="match status" value="1"/>
</dbReference>
<dbReference type="PROSITE" id="PS00041">
    <property type="entry name" value="HTH_ARAC_FAMILY_1"/>
    <property type="match status" value="1"/>
</dbReference>
<dbReference type="InterPro" id="IPR018062">
    <property type="entry name" value="HTH_AraC-typ_CS"/>
</dbReference>
<comment type="caution">
    <text evidence="6">The sequence shown here is derived from an EMBL/GenBank/DDBJ whole genome shotgun (WGS) entry which is preliminary data.</text>
</comment>
<dbReference type="Gene3D" id="1.10.10.60">
    <property type="entry name" value="Homeodomain-like"/>
    <property type="match status" value="2"/>
</dbReference>
<evidence type="ECO:0000256" key="4">
    <source>
        <dbReference type="SAM" id="Phobius"/>
    </source>
</evidence>
<organism evidence="6 7">
    <name type="scientific">Cohnella nanjingensis</name>
    <dbReference type="NCBI Taxonomy" id="1387779"/>
    <lineage>
        <taxon>Bacteria</taxon>
        <taxon>Bacillati</taxon>
        <taxon>Bacillota</taxon>
        <taxon>Bacilli</taxon>
        <taxon>Bacillales</taxon>
        <taxon>Paenibacillaceae</taxon>
        <taxon>Cohnella</taxon>
    </lineage>
</organism>
<keyword evidence="4" id="KW-0472">Membrane</keyword>